<evidence type="ECO:0000313" key="2">
    <source>
        <dbReference type="EMBL" id="RAK39845.1"/>
    </source>
</evidence>
<comment type="caution">
    <text evidence="2">The sequence shown here is derived from an EMBL/GenBank/DDBJ whole genome shotgun (WGS) entry which is preliminary data.</text>
</comment>
<dbReference type="Pfam" id="PF26343">
    <property type="entry name" value="VapC50_C"/>
    <property type="match status" value="1"/>
</dbReference>
<reference evidence="2 3" key="1">
    <citation type="submission" date="2018-06" db="EMBL/GenBank/DDBJ databases">
        <title>Genomic Encyclopedia of Type Strains, Phase III (KMG-III): the genomes of soil and plant-associated and newly described type strains.</title>
        <authorList>
            <person name="Whitman W."/>
        </authorList>
    </citation>
    <scope>NUCLEOTIDE SEQUENCE [LARGE SCALE GENOMIC DNA]</scope>
    <source>
        <strain evidence="2 3">CGMCC 4.7090</strain>
    </source>
</reference>
<sequence>MVAFPAFLDTCVLHPGLTMDVLRHKAACYRRAPNTVPEVLVLLQRTGVPGFAAEVRRHLGPPAW</sequence>
<accession>A0A327ZEY6</accession>
<keyword evidence="3" id="KW-1185">Reference proteome</keyword>
<feature type="domain" description="VapC50 C-terminal" evidence="1">
    <location>
        <begin position="8"/>
        <end position="57"/>
    </location>
</feature>
<protein>
    <recommendedName>
        <fullName evidence="1">VapC50 C-terminal domain-containing protein</fullName>
    </recommendedName>
</protein>
<dbReference type="InterPro" id="IPR058652">
    <property type="entry name" value="VapC50_C"/>
</dbReference>
<organism evidence="2 3">
    <name type="scientific">Actinoplanes lutulentus</name>
    <dbReference type="NCBI Taxonomy" id="1287878"/>
    <lineage>
        <taxon>Bacteria</taxon>
        <taxon>Bacillati</taxon>
        <taxon>Actinomycetota</taxon>
        <taxon>Actinomycetes</taxon>
        <taxon>Micromonosporales</taxon>
        <taxon>Micromonosporaceae</taxon>
        <taxon>Actinoplanes</taxon>
    </lineage>
</organism>
<proteinExistence type="predicted"/>
<dbReference type="EMBL" id="QLMJ01000004">
    <property type="protein sequence ID" value="RAK39845.1"/>
    <property type="molecule type" value="Genomic_DNA"/>
</dbReference>
<gene>
    <name evidence="2" type="ORF">B0I29_104384</name>
</gene>
<name>A0A327ZEY6_9ACTN</name>
<dbReference type="Proteomes" id="UP000249341">
    <property type="component" value="Unassembled WGS sequence"/>
</dbReference>
<evidence type="ECO:0000259" key="1">
    <source>
        <dbReference type="Pfam" id="PF26343"/>
    </source>
</evidence>
<dbReference type="AlphaFoldDB" id="A0A327ZEY6"/>
<evidence type="ECO:0000313" key="3">
    <source>
        <dbReference type="Proteomes" id="UP000249341"/>
    </source>
</evidence>